<dbReference type="EMBL" id="APQK01000011">
    <property type="protein sequence ID" value="ENW05276.1"/>
    <property type="molecule type" value="Genomic_DNA"/>
</dbReference>
<evidence type="ECO:0000313" key="2">
    <source>
        <dbReference type="Proteomes" id="UP000018417"/>
    </source>
</evidence>
<reference evidence="1 2" key="1">
    <citation type="submission" date="2013-02" db="EMBL/GenBank/DDBJ databases">
        <title>The Genome Sequence of Acinetobacter beijerinckii ANC 3835.</title>
        <authorList>
            <consortium name="The Broad Institute Genome Sequencing Platform"/>
            <consortium name="The Broad Institute Genome Sequencing Center for Infectious Disease"/>
            <person name="Cerqueira G."/>
            <person name="Feldgarden M."/>
            <person name="Courvalin P."/>
            <person name="Perichon B."/>
            <person name="Grillot-Courvalin C."/>
            <person name="Clermont D."/>
            <person name="Rocha E."/>
            <person name="Yoon E.-J."/>
            <person name="Nemec A."/>
            <person name="Walker B."/>
            <person name="Young S.K."/>
            <person name="Zeng Q."/>
            <person name="Gargeya S."/>
            <person name="Fitzgerald M."/>
            <person name="Haas B."/>
            <person name="Abouelleil A."/>
            <person name="Alvarado L."/>
            <person name="Arachchi H.M."/>
            <person name="Berlin A.M."/>
            <person name="Chapman S.B."/>
            <person name="Dewar J."/>
            <person name="Goldberg J."/>
            <person name="Griggs A."/>
            <person name="Gujja S."/>
            <person name="Hansen M."/>
            <person name="Howarth C."/>
            <person name="Imamovic A."/>
            <person name="Larimer J."/>
            <person name="McCowan C."/>
            <person name="Murphy C."/>
            <person name="Neiman D."/>
            <person name="Pearson M."/>
            <person name="Priest M."/>
            <person name="Roberts A."/>
            <person name="Saif S."/>
            <person name="Shea T."/>
            <person name="Sisk P."/>
            <person name="Sykes S."/>
            <person name="Wortman J."/>
            <person name="Nusbaum C."/>
            <person name="Birren B."/>
        </authorList>
    </citation>
    <scope>NUCLEOTIDE SEQUENCE [LARGE SCALE GENOMIC DNA]</scope>
    <source>
        <strain evidence="1 2">ANC 3835</strain>
    </source>
</reference>
<comment type="caution">
    <text evidence="1">The sequence shown here is derived from an EMBL/GenBank/DDBJ whole genome shotgun (WGS) entry which is preliminary data.</text>
</comment>
<evidence type="ECO:0000313" key="1">
    <source>
        <dbReference type="EMBL" id="ENW05276.1"/>
    </source>
</evidence>
<gene>
    <name evidence="1" type="ORF">F934_01240</name>
</gene>
<dbReference type="RefSeq" id="WP_005053195.1">
    <property type="nucleotide sequence ID" value="NZ_KB849759.1"/>
</dbReference>
<accession>N9FK08</accession>
<proteinExistence type="predicted"/>
<name>N9FK08_9GAMM</name>
<dbReference type="Proteomes" id="UP000018417">
    <property type="component" value="Unassembled WGS sequence"/>
</dbReference>
<sequence length="171" mass="20431">MKQEQMKRRADSAEQVIRKYDTYENELLAVWKIADIKHYDINSDTEDRKEFRKMIDMILSEVEKCNEAKRELDSSIKIFVRRNNVNYSYSDIAKFINEFYELTNFLNLLKKIEPLQEDTKNFPNITRQFDNIDAFLITKNFGTDSNTDCIFYKPRKAIEKNTKDAFNLLVL</sequence>
<organism evidence="1 2">
    <name type="scientific">Acinetobacter beijerinckii ANC 3835</name>
    <dbReference type="NCBI Taxonomy" id="1217649"/>
    <lineage>
        <taxon>Bacteria</taxon>
        <taxon>Pseudomonadati</taxon>
        <taxon>Pseudomonadota</taxon>
        <taxon>Gammaproteobacteria</taxon>
        <taxon>Moraxellales</taxon>
        <taxon>Moraxellaceae</taxon>
        <taxon>Acinetobacter</taxon>
    </lineage>
</organism>
<dbReference type="PATRIC" id="fig|1217649.3.peg.1180"/>
<protein>
    <submittedName>
        <fullName evidence="1">Uncharacterized protein</fullName>
    </submittedName>
</protein>
<dbReference type="AlphaFoldDB" id="N9FK08"/>
<dbReference type="HOGENOM" id="CLU_1559599_0_0_6"/>